<keyword evidence="2" id="KW-1185">Reference proteome</keyword>
<accession>A0A835GK06</accession>
<proteinExistence type="predicted"/>
<gene>
    <name evidence="1" type="ORF">HW555_004281</name>
</gene>
<comment type="caution">
    <text evidence="1">The sequence shown here is derived from an EMBL/GenBank/DDBJ whole genome shotgun (WGS) entry which is preliminary data.</text>
</comment>
<reference evidence="1" key="1">
    <citation type="submission" date="2020-08" db="EMBL/GenBank/DDBJ databases">
        <title>Spodoptera exigua strain:BAW_Kor-Di-RS1 Genome sequencing and assembly.</title>
        <authorList>
            <person name="Kim J."/>
            <person name="Nam H.Y."/>
            <person name="Kwon M."/>
            <person name="Choi J.H."/>
            <person name="Cho S.R."/>
            <person name="Kim G.-H."/>
        </authorList>
    </citation>
    <scope>NUCLEOTIDE SEQUENCE</scope>
    <source>
        <strain evidence="1">BAW_Kor-Di-RS1</strain>
        <tissue evidence="1">Whole-body</tissue>
    </source>
</reference>
<organism evidence="1 2">
    <name type="scientific">Spodoptera exigua</name>
    <name type="common">Beet armyworm</name>
    <name type="synonym">Noctua fulgens</name>
    <dbReference type="NCBI Taxonomy" id="7107"/>
    <lineage>
        <taxon>Eukaryota</taxon>
        <taxon>Metazoa</taxon>
        <taxon>Ecdysozoa</taxon>
        <taxon>Arthropoda</taxon>
        <taxon>Hexapoda</taxon>
        <taxon>Insecta</taxon>
        <taxon>Pterygota</taxon>
        <taxon>Neoptera</taxon>
        <taxon>Endopterygota</taxon>
        <taxon>Lepidoptera</taxon>
        <taxon>Glossata</taxon>
        <taxon>Ditrysia</taxon>
        <taxon>Noctuoidea</taxon>
        <taxon>Noctuidae</taxon>
        <taxon>Amphipyrinae</taxon>
        <taxon>Spodoptera</taxon>
    </lineage>
</organism>
<dbReference type="AlphaFoldDB" id="A0A835GK06"/>
<protein>
    <submittedName>
        <fullName evidence="1">Uncharacterized protein</fullName>
    </submittedName>
</protein>
<dbReference type="Proteomes" id="UP000648187">
    <property type="component" value="Unassembled WGS sequence"/>
</dbReference>
<evidence type="ECO:0000313" key="2">
    <source>
        <dbReference type="Proteomes" id="UP000648187"/>
    </source>
</evidence>
<dbReference type="EMBL" id="JACKWZ010000047">
    <property type="protein sequence ID" value="KAF9419110.1"/>
    <property type="molecule type" value="Genomic_DNA"/>
</dbReference>
<evidence type="ECO:0000313" key="1">
    <source>
        <dbReference type="EMBL" id="KAF9419110.1"/>
    </source>
</evidence>
<name>A0A835GK06_SPOEX</name>
<sequence length="39" mass="4479">MREGLPLYPNARNGLPPRVHRHLKPAAGNYRSTHIYLVI</sequence>